<dbReference type="Proteomes" id="UP001445335">
    <property type="component" value="Unassembled WGS sequence"/>
</dbReference>
<keyword evidence="3" id="KW-1185">Reference proteome</keyword>
<dbReference type="GO" id="GO:0120053">
    <property type="term" value="F:ribitol beta-1,4-xylosyltransferase activity"/>
    <property type="evidence" value="ECO:0007669"/>
    <property type="project" value="InterPro"/>
</dbReference>
<feature type="domain" description="Spore protein YkvP/CgeB glycosyl transferase-like" evidence="1">
    <location>
        <begin position="577"/>
        <end position="674"/>
    </location>
</feature>
<reference evidence="2 3" key="1">
    <citation type="journal article" date="2024" name="Nat. Commun.">
        <title>Phylogenomics reveals the evolutionary origins of lichenization in chlorophyte algae.</title>
        <authorList>
            <person name="Puginier C."/>
            <person name="Libourel C."/>
            <person name="Otte J."/>
            <person name="Skaloud P."/>
            <person name="Haon M."/>
            <person name="Grisel S."/>
            <person name="Petersen M."/>
            <person name="Berrin J.G."/>
            <person name="Delaux P.M."/>
            <person name="Dal Grande F."/>
            <person name="Keller J."/>
        </authorList>
    </citation>
    <scope>NUCLEOTIDE SEQUENCE [LARGE SCALE GENOMIC DNA]</scope>
    <source>
        <strain evidence="2 3">SAG 245.80</strain>
    </source>
</reference>
<dbReference type="PANTHER" id="PTHR15576:SF1">
    <property type="entry name" value="RIBITOL-5-PHOSPHATE XYLOSYLTRANSFERASE 1"/>
    <property type="match status" value="1"/>
</dbReference>
<accession>A0AAW1RFT0</accession>
<dbReference type="Pfam" id="PF13524">
    <property type="entry name" value="Glyco_trans_1_2"/>
    <property type="match status" value="1"/>
</dbReference>
<evidence type="ECO:0000259" key="1">
    <source>
        <dbReference type="Pfam" id="PF13524"/>
    </source>
</evidence>
<protein>
    <recommendedName>
        <fullName evidence="1">Spore protein YkvP/CgeB glycosyl transferase-like domain-containing protein</fullName>
    </recommendedName>
</protein>
<dbReference type="InterPro" id="IPR055259">
    <property type="entry name" value="YkvP/CgeB_Glyco_trans-like"/>
</dbReference>
<name>A0AAW1RFT0_9CHLO</name>
<comment type="caution">
    <text evidence="2">The sequence shown here is derived from an EMBL/GenBank/DDBJ whole genome shotgun (WGS) entry which is preliminary data.</text>
</comment>
<evidence type="ECO:0000313" key="2">
    <source>
        <dbReference type="EMBL" id="KAK9832609.1"/>
    </source>
</evidence>
<gene>
    <name evidence="2" type="ORF">WJX81_003413</name>
</gene>
<dbReference type="GO" id="GO:0035269">
    <property type="term" value="P:protein O-linked glycosylation via mannose"/>
    <property type="evidence" value="ECO:0007669"/>
    <property type="project" value="InterPro"/>
</dbReference>
<sequence length="699" mass="78176">MEGCCAKILGALLAECQSTDGAGAGQVGSAALHVSGRLRQRDHPGTERNPVRGRGGRECVIRAYVAEYLNYEFPYLFHRVLGGIAARCGCWLRVLPRAQLLRDAVVSHALIVSGTNSDAWPSFAADIAMVQHNTNLSTVGLVHLGDEHLVDDVSRYGDFAFVLRNYLRDGLPPGAAVTWFPLGYGHMLLAGAAALRQPASVRRLLWSWSGSVQRKPDREAFLAALRSHARWPELNASGYLETFDFFNANQNGLASTGAMYTGLLHDSVFVPCPRGRSAEQFRIWEALESGAMPIVLMGEPALAYLVTHSLTVPQLGSWAELPDFLLEQQARPPAELDAGQAALQDAYRRLMRRQTHGAQNIALPLPLPNSQAQIRLVERIGTGPAGTRRSIESFSEVHIWSWRGIYHQAREVARVLRPHYKVTGNDWQAPDEALHGALFIILAAHLMPRFPPHYVVYQTEQWGHQVLAEGNRAWGPPHNGTQRVDCAEVFRNAVEVWDYSQRHIAQWRQRFSDGNVPFRYVPFAWFPAPQVNHTRKDIDILFYGWLLPNSHREQTIRALEAHGLAIKVANVDTFEEGLTELLLRTRIVLNIHFYQARVLEMCRIMEAVSLGALVVTERGVDHTLDDLWADKVAFAEGVDELADRLRFFLADERQRRARVEHAAAYARAAHDLSQTKRGTRALRYRAKLISLSSGKPPGS</sequence>
<organism evidence="2 3">
    <name type="scientific">Elliptochloris bilobata</name>
    <dbReference type="NCBI Taxonomy" id="381761"/>
    <lineage>
        <taxon>Eukaryota</taxon>
        <taxon>Viridiplantae</taxon>
        <taxon>Chlorophyta</taxon>
        <taxon>core chlorophytes</taxon>
        <taxon>Trebouxiophyceae</taxon>
        <taxon>Trebouxiophyceae incertae sedis</taxon>
        <taxon>Elliptochloris clade</taxon>
        <taxon>Elliptochloris</taxon>
    </lineage>
</organism>
<proteinExistence type="predicted"/>
<dbReference type="AlphaFoldDB" id="A0AAW1RFT0"/>
<dbReference type="InterPro" id="IPR055286">
    <property type="entry name" value="RXYLT1-like"/>
</dbReference>
<dbReference type="EMBL" id="JALJOU010000040">
    <property type="protein sequence ID" value="KAK9832609.1"/>
    <property type="molecule type" value="Genomic_DNA"/>
</dbReference>
<dbReference type="PANTHER" id="PTHR15576">
    <property type="entry name" value="RIBITOL-5-PHOSPHATE XYLOSYLTRANSFERASE 1"/>
    <property type="match status" value="1"/>
</dbReference>
<evidence type="ECO:0000313" key="3">
    <source>
        <dbReference type="Proteomes" id="UP001445335"/>
    </source>
</evidence>
<dbReference type="GO" id="GO:0005794">
    <property type="term" value="C:Golgi apparatus"/>
    <property type="evidence" value="ECO:0007669"/>
    <property type="project" value="TreeGrafter"/>
</dbReference>